<sequence length="431" mass="47156">MVASKLSGGSEAVFDFNDVIPETQRLDSSLQKARAQLSAKGRRHRPSRSRLRDSVSSAEGEESLERKVSTGPGGGVADKYGSPRHRMRSPLHATLQVSSPLSGSSPFLRATEFSFDAAVVRRTLEEDEQPSSPLIRYQPLTNASSQEALGCTPTGSPPKSCHSSDSSPIYTRRDRRAERHSEDDTSPSEPASPTIGLDKKTRRKFLDLGVTLRRASSSKSRKEKGSNRLSMGSRELAEGSSRSSVSPFMPFSWFTDSGKGSASSGSTISPTRSPKREGLSPKKSASQDSTLSDDSTPPSSSPKTLSSGASETKCSYPYHTLSQSSDEFLDEPLSAATSWSSQQVGQWLESLNLEQYVDEFVAREVDGQQLLHLDGAKLKALGISSSTDRALLKRKLKDLSVAVEKERKAQEKVEKQREKQKKKEQEQQRRS</sequence>
<dbReference type="GO" id="GO:0007015">
    <property type="term" value="P:actin filament organization"/>
    <property type="evidence" value="ECO:0007669"/>
    <property type="project" value="TreeGrafter"/>
</dbReference>
<dbReference type="GO" id="GO:0014069">
    <property type="term" value="C:postsynaptic density"/>
    <property type="evidence" value="ECO:0007669"/>
    <property type="project" value="TreeGrafter"/>
</dbReference>
<feature type="region of interest" description="Disordered" evidence="3">
    <location>
        <begin position="124"/>
        <end position="316"/>
    </location>
</feature>
<dbReference type="PANTHER" id="PTHR16154">
    <property type="entry name" value="NEURABIN"/>
    <property type="match status" value="1"/>
</dbReference>
<dbReference type="Ensembl" id="ENSCABT00000005671.1">
    <property type="protein sequence ID" value="ENSCABP00000005209.1"/>
    <property type="gene ID" value="ENSCABG00000003847.1"/>
</dbReference>
<evidence type="ECO:0000313" key="6">
    <source>
        <dbReference type="Proteomes" id="UP000694404"/>
    </source>
</evidence>
<dbReference type="SUPFAM" id="SSF47769">
    <property type="entry name" value="SAM/Pointed domain"/>
    <property type="match status" value="1"/>
</dbReference>
<dbReference type="InterPro" id="IPR001660">
    <property type="entry name" value="SAM"/>
</dbReference>
<reference evidence="5" key="1">
    <citation type="submission" date="2025-08" db="UniProtKB">
        <authorList>
            <consortium name="Ensembl"/>
        </authorList>
    </citation>
    <scope>IDENTIFICATION</scope>
</reference>
<feature type="region of interest" description="Disordered" evidence="3">
    <location>
        <begin position="25"/>
        <end position="103"/>
    </location>
</feature>
<protein>
    <submittedName>
        <fullName evidence="5">Sterile alpha motif domain containing 14</fullName>
    </submittedName>
</protein>
<keyword evidence="1" id="KW-0597">Phosphoprotein</keyword>
<evidence type="ECO:0000259" key="4">
    <source>
        <dbReference type="PROSITE" id="PS50105"/>
    </source>
</evidence>
<feature type="compositionally biased region" description="Basic and acidic residues" evidence="3">
    <location>
        <begin position="171"/>
        <end position="183"/>
    </location>
</feature>
<reference evidence="5" key="2">
    <citation type="submission" date="2025-09" db="UniProtKB">
        <authorList>
            <consortium name="Ensembl"/>
        </authorList>
    </citation>
    <scope>IDENTIFICATION</scope>
</reference>
<dbReference type="GO" id="GO:0031175">
    <property type="term" value="P:neuron projection development"/>
    <property type="evidence" value="ECO:0007669"/>
    <property type="project" value="TreeGrafter"/>
</dbReference>
<feature type="compositionally biased region" description="Low complexity" evidence="3">
    <location>
        <begin position="284"/>
        <end position="310"/>
    </location>
</feature>
<dbReference type="AlphaFoldDB" id="A0A8C0G811"/>
<feature type="region of interest" description="Disordered" evidence="3">
    <location>
        <begin position="407"/>
        <end position="431"/>
    </location>
</feature>
<dbReference type="Proteomes" id="UP000694404">
    <property type="component" value="Unplaced"/>
</dbReference>
<evidence type="ECO:0000313" key="5">
    <source>
        <dbReference type="Ensembl" id="ENSCABP00000005209.1"/>
    </source>
</evidence>
<dbReference type="GO" id="GO:0030425">
    <property type="term" value="C:dendrite"/>
    <property type="evidence" value="ECO:0007669"/>
    <property type="project" value="TreeGrafter"/>
</dbReference>
<dbReference type="GO" id="GO:0015629">
    <property type="term" value="C:actin cytoskeleton"/>
    <property type="evidence" value="ECO:0007669"/>
    <property type="project" value="TreeGrafter"/>
</dbReference>
<gene>
    <name evidence="5" type="primary">SAMD14</name>
</gene>
<organism evidence="5 6">
    <name type="scientific">Chelonoidis abingdonii</name>
    <name type="common">Abingdon island giant tortoise</name>
    <name type="synonym">Testudo abingdonii</name>
    <dbReference type="NCBI Taxonomy" id="106734"/>
    <lineage>
        <taxon>Eukaryota</taxon>
        <taxon>Metazoa</taxon>
        <taxon>Chordata</taxon>
        <taxon>Craniata</taxon>
        <taxon>Vertebrata</taxon>
        <taxon>Euteleostomi</taxon>
        <taxon>Archelosauria</taxon>
        <taxon>Testudinata</taxon>
        <taxon>Testudines</taxon>
        <taxon>Cryptodira</taxon>
        <taxon>Durocryptodira</taxon>
        <taxon>Testudinoidea</taxon>
        <taxon>Testudinidae</taxon>
        <taxon>Chelonoidis</taxon>
    </lineage>
</organism>
<dbReference type="CDD" id="cd09512">
    <property type="entry name" value="SAM_Neurabin-like"/>
    <property type="match status" value="1"/>
</dbReference>
<name>A0A8C0G811_CHEAB</name>
<feature type="compositionally biased region" description="Low complexity" evidence="3">
    <location>
        <begin position="157"/>
        <end position="168"/>
    </location>
</feature>
<dbReference type="GeneTree" id="ENSGT00940000160279"/>
<dbReference type="GO" id="GO:0019722">
    <property type="term" value="P:calcium-mediated signaling"/>
    <property type="evidence" value="ECO:0007669"/>
    <property type="project" value="TreeGrafter"/>
</dbReference>
<feature type="compositionally biased region" description="Basic residues" evidence="3">
    <location>
        <begin position="40"/>
        <end position="49"/>
    </location>
</feature>
<dbReference type="PANTHER" id="PTHR16154:SF28">
    <property type="entry name" value="STERILE ALPHA MOTIF DOMAIN-CONTAINING PROTEIN 14"/>
    <property type="match status" value="1"/>
</dbReference>
<keyword evidence="2" id="KW-0175">Coiled coil</keyword>
<dbReference type="GO" id="GO:0005737">
    <property type="term" value="C:cytoplasm"/>
    <property type="evidence" value="ECO:0007669"/>
    <property type="project" value="TreeGrafter"/>
</dbReference>
<evidence type="ECO:0000256" key="2">
    <source>
        <dbReference type="ARBA" id="ARBA00023054"/>
    </source>
</evidence>
<dbReference type="Gene3D" id="1.10.150.50">
    <property type="entry name" value="Transcription Factor, Ets-1"/>
    <property type="match status" value="1"/>
</dbReference>
<dbReference type="GO" id="GO:0051015">
    <property type="term" value="F:actin filament binding"/>
    <property type="evidence" value="ECO:0007669"/>
    <property type="project" value="TreeGrafter"/>
</dbReference>
<evidence type="ECO:0000256" key="3">
    <source>
        <dbReference type="SAM" id="MobiDB-lite"/>
    </source>
</evidence>
<dbReference type="InterPro" id="IPR013761">
    <property type="entry name" value="SAM/pointed_sf"/>
</dbReference>
<dbReference type="SMART" id="SM00454">
    <property type="entry name" value="SAM"/>
    <property type="match status" value="1"/>
</dbReference>
<proteinExistence type="predicted"/>
<dbReference type="InterPro" id="IPR043446">
    <property type="entry name" value="Neurabin-like"/>
</dbReference>
<keyword evidence="6" id="KW-1185">Reference proteome</keyword>
<evidence type="ECO:0000256" key="1">
    <source>
        <dbReference type="ARBA" id="ARBA00022553"/>
    </source>
</evidence>
<dbReference type="PROSITE" id="PS50105">
    <property type="entry name" value="SAM_DOMAIN"/>
    <property type="match status" value="1"/>
</dbReference>
<feature type="compositionally biased region" description="Polar residues" evidence="3">
    <location>
        <begin position="254"/>
        <end position="272"/>
    </location>
</feature>
<accession>A0A8C0G811</accession>
<feature type="domain" description="SAM" evidence="4">
    <location>
        <begin position="339"/>
        <end position="402"/>
    </location>
</feature>
<dbReference type="Pfam" id="PF07647">
    <property type="entry name" value="SAM_2"/>
    <property type="match status" value="1"/>
</dbReference>